<evidence type="ECO:0000256" key="3">
    <source>
        <dbReference type="ARBA" id="ARBA00023054"/>
    </source>
</evidence>
<evidence type="ECO:0000256" key="2">
    <source>
        <dbReference type="ARBA" id="ARBA00022989"/>
    </source>
</evidence>
<dbReference type="NCBIfam" id="NF003409">
    <property type="entry name" value="PRK04778.1-3"/>
    <property type="match status" value="1"/>
</dbReference>
<keyword evidence="1 6" id="KW-0812">Transmembrane</keyword>
<evidence type="ECO:0000256" key="6">
    <source>
        <dbReference type="HAMAP-Rule" id="MF_00728"/>
    </source>
</evidence>
<keyword evidence="4 6" id="KW-0472">Membrane</keyword>
<dbReference type="PATRIC" id="fig|1218493.3.peg.908"/>
<keyword evidence="6" id="KW-1003">Cell membrane</keyword>
<protein>
    <recommendedName>
        <fullName evidence="6">Septation ring formation regulator EzrA</fullName>
    </recommendedName>
</protein>
<sequence>MSSTQSIVVIIAILIIIIIIALMIIVNRRQLRQILELDDLITKIAKMHLETDIINLDKMDLAGESLTTLTTWRKSYEQASTKKIPAAQSFLEQAADQNAHYQIFKAHKNIKQAQEIMGSTYKDAKNTKEVFTELLESNRENQKQYNDLFNQFKELRKGVLANSYEYGTALDKIETDLTNMETDFSEAKSLTAQGDQVEAKRILSKIKVALTNISSVLPEVKNACHQIDTVFKDQLDELSDSYKKMMSSKYYITQVDVLAEIKKIRGQVADAARLLTELKISDLNTSIAKIKKEIAALYDTLANEYKARPFVEENQDKIQRLLAHEQVESKNLVAKLRHIDESYELTHNELATSRQLEQEVNDMERQYTVDTQNVADGKGVYSQIKSSWLNMLDRLREISNQQKTMSQDVDGLYDSENVANDSINRFKQEVSLVYRRLERKNLPGNPDSFVQMYTLVVNEIGHVAKELSQVRLNMEKISQELIQISDDVERLKREADDIINSADLVQLTLQYSNKYSDNGSIQSAQKKAMDLYEQDYNYKDALDTIATAIEKMEPGSYQRLENLYYSDKKNND</sequence>
<dbReference type="AlphaFoldDB" id="A0A0F4LC95"/>
<keyword evidence="6 8" id="KW-0132">Cell division</keyword>
<feature type="transmembrane region" description="Helical" evidence="7">
    <location>
        <begin position="6"/>
        <end position="26"/>
    </location>
</feature>
<dbReference type="STRING" id="1218493.JF76_08550"/>
<feature type="coiled-coil region" evidence="6">
    <location>
        <begin position="346"/>
        <end position="373"/>
    </location>
</feature>
<gene>
    <name evidence="6" type="primary">ezrA</name>
    <name evidence="8" type="ORF">JF76_08550</name>
</gene>
<reference evidence="8 9" key="1">
    <citation type="submission" date="2014-12" db="EMBL/GenBank/DDBJ databases">
        <title>Comparative genomics of the lactic acid bacteria isolated from the honey bee gut.</title>
        <authorList>
            <person name="Ellegaard K.M."/>
            <person name="Tamarit D."/>
            <person name="Javelind E."/>
            <person name="Olofsson T."/>
            <person name="Andersson S.G."/>
            <person name="Vasquez A."/>
        </authorList>
    </citation>
    <scope>NUCLEOTIDE SEQUENCE [LARGE SCALE GENOMIC DNA]</scope>
    <source>
        <strain evidence="8 9">Biut2</strain>
    </source>
</reference>
<organism evidence="8 9">
    <name type="scientific">Lactobacillus kullabergensis</name>
    <dbReference type="NCBI Taxonomy" id="1218493"/>
    <lineage>
        <taxon>Bacteria</taxon>
        <taxon>Bacillati</taxon>
        <taxon>Bacillota</taxon>
        <taxon>Bacilli</taxon>
        <taxon>Lactobacillales</taxon>
        <taxon>Lactobacillaceae</taxon>
        <taxon>Lactobacillus</taxon>
    </lineage>
</organism>
<evidence type="ECO:0000256" key="5">
    <source>
        <dbReference type="ARBA" id="ARBA00023210"/>
    </source>
</evidence>
<evidence type="ECO:0000256" key="7">
    <source>
        <dbReference type="SAM" id="Phobius"/>
    </source>
</evidence>
<dbReference type="GO" id="GO:0000917">
    <property type="term" value="P:division septum assembly"/>
    <property type="evidence" value="ECO:0007669"/>
    <property type="project" value="UniProtKB-KW"/>
</dbReference>
<proteinExistence type="inferred from homology"/>
<feature type="topological domain" description="Extracellular" evidence="6">
    <location>
        <begin position="1"/>
        <end position="8"/>
    </location>
</feature>
<name>A0A0F4LC95_9LACO</name>
<dbReference type="Proteomes" id="UP000033533">
    <property type="component" value="Unassembled WGS sequence"/>
</dbReference>
<keyword evidence="3 6" id="KW-0175">Coiled coil</keyword>
<dbReference type="GO" id="GO:0000921">
    <property type="term" value="P:septin ring assembly"/>
    <property type="evidence" value="ECO:0007669"/>
    <property type="project" value="InterPro"/>
</dbReference>
<dbReference type="HOGENOM" id="CLU_034079_2_0_9"/>
<dbReference type="EMBL" id="JXBY01000018">
    <property type="protein sequence ID" value="KJY55909.1"/>
    <property type="molecule type" value="Genomic_DNA"/>
</dbReference>
<evidence type="ECO:0000256" key="4">
    <source>
        <dbReference type="ARBA" id="ARBA00023136"/>
    </source>
</evidence>
<comment type="similarity">
    <text evidence="6">Belongs to the EzrA family.</text>
</comment>
<comment type="function">
    <text evidence="6">Negative regulator of FtsZ ring formation; modulates the frequency and position of FtsZ ring formation. Inhibits FtsZ ring formation at polar sites. Interacts either with FtsZ or with one of its binding partners to promote depolymerization.</text>
</comment>
<dbReference type="GO" id="GO:0005940">
    <property type="term" value="C:septin ring"/>
    <property type="evidence" value="ECO:0007669"/>
    <property type="project" value="InterPro"/>
</dbReference>
<keyword evidence="6" id="KW-0131">Cell cycle</keyword>
<keyword evidence="2 6" id="KW-1133">Transmembrane helix</keyword>
<dbReference type="InterPro" id="IPR010379">
    <property type="entry name" value="EzrA"/>
</dbReference>
<feature type="topological domain" description="Cytoplasmic" evidence="6">
    <location>
        <begin position="27"/>
        <end position="572"/>
    </location>
</feature>
<dbReference type="OrthoDB" id="1654473at2"/>
<comment type="caution">
    <text evidence="8">The sequence shown here is derived from an EMBL/GenBank/DDBJ whole genome shotgun (WGS) entry which is preliminary data.</text>
</comment>
<comment type="subcellular location">
    <subcellularLocation>
        <location evidence="6">Cell membrane</location>
        <topology evidence="6">Single-pass membrane protein</topology>
    </subcellularLocation>
    <text evidence="6">Colocalized with FtsZ to the nascent septal site.</text>
</comment>
<dbReference type="HAMAP" id="MF_00728">
    <property type="entry name" value="EzrA"/>
    <property type="match status" value="1"/>
</dbReference>
<feature type="coiled-coil region" evidence="6">
    <location>
        <begin position="474"/>
        <end position="501"/>
    </location>
</feature>
<evidence type="ECO:0000313" key="8">
    <source>
        <dbReference type="EMBL" id="KJY55909.1"/>
    </source>
</evidence>
<dbReference type="Pfam" id="PF06160">
    <property type="entry name" value="EzrA"/>
    <property type="match status" value="1"/>
</dbReference>
<evidence type="ECO:0000313" key="9">
    <source>
        <dbReference type="Proteomes" id="UP000033533"/>
    </source>
</evidence>
<accession>A0A0F4LC95</accession>
<keyword evidence="5 6" id="KW-0717">Septation</keyword>
<evidence type="ECO:0000256" key="1">
    <source>
        <dbReference type="ARBA" id="ARBA00022692"/>
    </source>
</evidence>
<dbReference type="GO" id="GO:0005886">
    <property type="term" value="C:plasma membrane"/>
    <property type="evidence" value="ECO:0007669"/>
    <property type="project" value="UniProtKB-SubCell"/>
</dbReference>
<dbReference type="RefSeq" id="WP_045927979.1">
    <property type="nucleotide sequence ID" value="NZ_JBHSZS010000009.1"/>
</dbReference>